<dbReference type="Pfam" id="PF12708">
    <property type="entry name" value="Pect-lyase_RHGA_epim"/>
    <property type="match status" value="1"/>
</dbReference>
<name>A0A383W1D8_TETOB</name>
<dbReference type="InterPro" id="IPR012334">
    <property type="entry name" value="Pectin_lyas_fold"/>
</dbReference>
<proteinExistence type="predicted"/>
<gene>
    <name evidence="3" type="ORF">BQ4739_LOCUS11645</name>
    <name evidence="4" type="ORF">BQ4739_LOCUS18477</name>
</gene>
<feature type="region of interest" description="Disordered" evidence="1">
    <location>
        <begin position="761"/>
        <end position="891"/>
    </location>
</feature>
<evidence type="ECO:0000313" key="5">
    <source>
        <dbReference type="Proteomes" id="UP000256970"/>
    </source>
</evidence>
<dbReference type="AlphaFoldDB" id="A0A383W1D8"/>
<feature type="compositionally biased region" description="Polar residues" evidence="1">
    <location>
        <begin position="626"/>
        <end position="635"/>
    </location>
</feature>
<feature type="compositionally biased region" description="Low complexity" evidence="1">
    <location>
        <begin position="594"/>
        <end position="620"/>
    </location>
</feature>
<feature type="compositionally biased region" description="Low complexity" evidence="1">
    <location>
        <begin position="822"/>
        <end position="852"/>
    </location>
</feature>
<sequence>MRWSTYTPKPVSQPCAAARNASKVPSSLWGCNGEMFNSSGPLTDFAFAGYGAGMEKIPDLPVTVDVKRDFQAAGDGKKDDTAAVLAALKATREAGGVIYFPPGKYLLTNQLNLTSNQVLRGAGRDATNLFFNTSLQQLHGWGPHWKAGMEKSPYTWAGGLISTQREKRLFDPRSLYLANLTRPAARGDTRLHLGFYRDNVKRADALLVPGQWMSLTMVETPKAELAKHLINNRTEPGNRLGPDFGNRQMFTHMTRVTAVGPDWVDIERPLHVDVSLLFKPTVYRSNNFKVTGVGVEDLQIEFPWTPYLGHHEEPGYNAIEYEAAVNSWVRRVRILNADSGIKIYSSIFNTVSDVEIGITPKPRRGGRWYGRNNVVQAAEKDGHMAIALHWASFDNLVEKFNITNAIFYHELLVAGYSAHNVFAGGSGVDVCLDHHGGAPHNNLWTDIDLGAGQAAMRWSGDPQHFPFAGANNVFWNIWASRMPVKYDYVGRLANSNRRTDMYLQRRMTKLPVMSRPASIQGYAQVVVDMPLDNQIPPIKEAADWLILYKPMERVWPPNLLTAMQATRAQRLKLASNPRTLAQLTGQHVPPATPSVPGSNSHSGGGSSSSSSRVVSPVTPVQRQPPAANNASSTVTRPAAKPVPAVQAGSNVSNKATATLNKTATGLSLSQQQQQLVASGKGAAPGASTNSKPTPVVASPVTAIKTAAPAKNGTGMSGNTAAAATIKPQVPQGTQPSPSPAPAASSTLAASSNVLRVPASNASNALPPAFSGVSRTPADGDVKPPTPVQQSGSSSSTNETSAVQQPAARPDKASSSQQTQLVQQPARQLIRQQQQQQPAAASTAPQQQQRSPPGSAAETAQNKANAQPAPRPGQGQPTVAAPPAAQPQSKSATKAALVVHAAAAVVQRTATTGSSSSSATAAAVSPASNSSQQQPAAAQQQQQQVRTAAQQLVQLPGVGVNIQAGGLHLQVSI</sequence>
<evidence type="ECO:0000256" key="1">
    <source>
        <dbReference type="SAM" id="MobiDB-lite"/>
    </source>
</evidence>
<feature type="domain" description="Rhamnogalacturonase A/B/Epimerase-like pectate lyase" evidence="2">
    <location>
        <begin position="66"/>
        <end position="137"/>
    </location>
</feature>
<dbReference type="InterPro" id="IPR024535">
    <property type="entry name" value="RHGA/B-epi-like_pectate_lyase"/>
</dbReference>
<keyword evidence="5" id="KW-1185">Reference proteome</keyword>
<feature type="compositionally biased region" description="Low complexity" evidence="1">
    <location>
        <begin position="787"/>
        <end position="803"/>
    </location>
</feature>
<reference evidence="3 5" key="1">
    <citation type="submission" date="2016-10" db="EMBL/GenBank/DDBJ databases">
        <authorList>
            <person name="Cai Z."/>
        </authorList>
    </citation>
    <scope>NUCLEOTIDE SEQUENCE [LARGE SCALE GENOMIC DNA]</scope>
</reference>
<accession>A0A383W1D8</accession>
<dbReference type="SUPFAM" id="SSF51126">
    <property type="entry name" value="Pectin lyase-like"/>
    <property type="match status" value="1"/>
</dbReference>
<feature type="compositionally biased region" description="Polar residues" evidence="1">
    <location>
        <begin position="812"/>
        <end position="821"/>
    </location>
</feature>
<protein>
    <recommendedName>
        <fullName evidence="2">Rhamnogalacturonase A/B/Epimerase-like pectate lyase domain-containing protein</fullName>
    </recommendedName>
</protein>
<feature type="region of interest" description="Disordered" evidence="1">
    <location>
        <begin position="670"/>
        <end position="699"/>
    </location>
</feature>
<dbReference type="InterPro" id="IPR011050">
    <property type="entry name" value="Pectin_lyase_fold/virulence"/>
</dbReference>
<dbReference type="Proteomes" id="UP000256970">
    <property type="component" value="Unassembled WGS sequence"/>
</dbReference>
<organism evidence="3 5">
    <name type="scientific">Tetradesmus obliquus</name>
    <name type="common">Green alga</name>
    <name type="synonym">Acutodesmus obliquus</name>
    <dbReference type="NCBI Taxonomy" id="3088"/>
    <lineage>
        <taxon>Eukaryota</taxon>
        <taxon>Viridiplantae</taxon>
        <taxon>Chlorophyta</taxon>
        <taxon>core chlorophytes</taxon>
        <taxon>Chlorophyceae</taxon>
        <taxon>CS clade</taxon>
        <taxon>Sphaeropleales</taxon>
        <taxon>Scenedesmaceae</taxon>
        <taxon>Tetradesmus</taxon>
    </lineage>
</organism>
<evidence type="ECO:0000313" key="4">
    <source>
        <dbReference type="EMBL" id="SZX78161.1"/>
    </source>
</evidence>
<feature type="region of interest" description="Disordered" evidence="1">
    <location>
        <begin position="584"/>
        <end position="649"/>
    </location>
</feature>
<dbReference type="EMBL" id="FNXT01001307">
    <property type="protein sequence ID" value="SZX78161.1"/>
    <property type="molecule type" value="Genomic_DNA"/>
</dbReference>
<dbReference type="EMBL" id="FNXT01001056">
    <property type="protein sequence ID" value="SZX71508.1"/>
    <property type="molecule type" value="Genomic_DNA"/>
</dbReference>
<feature type="region of interest" description="Disordered" evidence="1">
    <location>
        <begin position="909"/>
        <end position="941"/>
    </location>
</feature>
<feature type="compositionally biased region" description="Low complexity" evidence="1">
    <location>
        <begin position="865"/>
        <end position="891"/>
    </location>
</feature>
<evidence type="ECO:0000313" key="3">
    <source>
        <dbReference type="EMBL" id="SZX71508.1"/>
    </source>
</evidence>
<dbReference type="Gene3D" id="2.160.20.10">
    <property type="entry name" value="Single-stranded right-handed beta-helix, Pectin lyase-like"/>
    <property type="match status" value="1"/>
</dbReference>
<evidence type="ECO:0000259" key="2">
    <source>
        <dbReference type="Pfam" id="PF12708"/>
    </source>
</evidence>